<keyword evidence="1" id="KW-0732">Signal</keyword>
<dbReference type="PANTHER" id="PTHR39940:SF1">
    <property type="entry name" value="PROTHORACICOTROPIC HORMONE, ISOFORM F"/>
    <property type="match status" value="1"/>
</dbReference>
<gene>
    <name evidence="3" type="primary">LOC107065603</name>
</gene>
<dbReference type="GeneID" id="107065603"/>
<dbReference type="InterPro" id="IPR029034">
    <property type="entry name" value="Cystine-knot_cytokine"/>
</dbReference>
<reference evidence="3" key="1">
    <citation type="submission" date="2025-08" db="UniProtKB">
        <authorList>
            <consortium name="RefSeq"/>
        </authorList>
    </citation>
    <scope>IDENTIFICATION</scope>
    <source>
        <tissue evidence="3">Whole body</tissue>
    </source>
</reference>
<proteinExistence type="predicted"/>
<evidence type="ECO:0000313" key="2">
    <source>
        <dbReference type="Proteomes" id="UP000694924"/>
    </source>
</evidence>
<sequence>MDIKIILLYMILRGLLAQETNHQFSLDRLKNDLSKAKSLMDYEHFPENQNQNSLFYKQMYLSGGLNEVKRRNILYSQSYCPCESQYEIKDLGEGHYPRHITVSSCKPKACQDKFNSCKLLKYMIHILSERDTTTLMEDDSYMDDNAPLPESLRHKWQLKPMYVAVACVSET</sequence>
<dbReference type="PANTHER" id="PTHR39940">
    <property type="entry name" value="PROTHORACICOTROPIC HORMONE, ISOFORM F"/>
    <property type="match status" value="1"/>
</dbReference>
<keyword evidence="2" id="KW-1185">Reference proteome</keyword>
<organism evidence="2 3">
    <name type="scientific">Polistes dominula</name>
    <name type="common">European paper wasp</name>
    <name type="synonym">Vespa dominula</name>
    <dbReference type="NCBI Taxonomy" id="743375"/>
    <lineage>
        <taxon>Eukaryota</taxon>
        <taxon>Metazoa</taxon>
        <taxon>Ecdysozoa</taxon>
        <taxon>Arthropoda</taxon>
        <taxon>Hexapoda</taxon>
        <taxon>Insecta</taxon>
        <taxon>Pterygota</taxon>
        <taxon>Neoptera</taxon>
        <taxon>Endopterygota</taxon>
        <taxon>Hymenoptera</taxon>
        <taxon>Apocrita</taxon>
        <taxon>Aculeata</taxon>
        <taxon>Vespoidea</taxon>
        <taxon>Vespidae</taxon>
        <taxon>Polistinae</taxon>
        <taxon>Polistini</taxon>
        <taxon>Polistes</taxon>
    </lineage>
</organism>
<evidence type="ECO:0000256" key="1">
    <source>
        <dbReference type="SAM" id="SignalP"/>
    </source>
</evidence>
<dbReference type="RefSeq" id="XP_015174934.1">
    <property type="nucleotide sequence ID" value="XM_015319448.1"/>
</dbReference>
<protein>
    <submittedName>
        <fullName evidence="3">Prothoracicotropic hormone-like</fullName>
    </submittedName>
</protein>
<dbReference type="InterPro" id="IPR052876">
    <property type="entry name" value="Insect_Hormone_Regulators"/>
</dbReference>
<dbReference type="Gene3D" id="2.10.90.10">
    <property type="entry name" value="Cystine-knot cytokines"/>
    <property type="match status" value="1"/>
</dbReference>
<feature type="chain" id="PRO_5045510506" evidence="1">
    <location>
        <begin position="18"/>
        <end position="171"/>
    </location>
</feature>
<name>A0ABM1I3Z7_POLDO</name>
<dbReference type="SUPFAM" id="SSF57501">
    <property type="entry name" value="Cystine-knot cytokines"/>
    <property type="match status" value="1"/>
</dbReference>
<accession>A0ABM1I3Z7</accession>
<evidence type="ECO:0000313" key="3">
    <source>
        <dbReference type="RefSeq" id="XP_015174934.1"/>
    </source>
</evidence>
<feature type="signal peptide" evidence="1">
    <location>
        <begin position="1"/>
        <end position="17"/>
    </location>
</feature>
<dbReference type="Proteomes" id="UP000694924">
    <property type="component" value="Unplaced"/>
</dbReference>